<dbReference type="SUPFAM" id="SSF46894">
    <property type="entry name" value="C-terminal effector domain of the bipartite response regulators"/>
    <property type="match status" value="1"/>
</dbReference>
<evidence type="ECO:0000259" key="5">
    <source>
        <dbReference type="PROSITE" id="PS51755"/>
    </source>
</evidence>
<dbReference type="AlphaFoldDB" id="A0A1P8KP83"/>
<proteinExistence type="predicted"/>
<dbReference type="PROSITE" id="PS50110">
    <property type="entry name" value="RESPONSE_REGULATORY"/>
    <property type="match status" value="1"/>
</dbReference>
<dbReference type="GO" id="GO:0006355">
    <property type="term" value="P:regulation of DNA-templated transcription"/>
    <property type="evidence" value="ECO:0007669"/>
    <property type="project" value="InterPro"/>
</dbReference>
<reference evidence="6 7" key="1">
    <citation type="submission" date="2017-01" db="EMBL/GenBank/DDBJ databases">
        <title>Genome sequencing of Arcobacter sp. LPB0137.</title>
        <authorList>
            <person name="Lee G.-W."/>
            <person name="Yi H."/>
        </authorList>
    </citation>
    <scope>NUCLEOTIDE SEQUENCE [LARGE SCALE GENOMIC DNA]</scope>
    <source>
        <strain evidence="6 7">LPB0137</strain>
    </source>
</reference>
<dbReference type="GO" id="GO:0032993">
    <property type="term" value="C:protein-DNA complex"/>
    <property type="evidence" value="ECO:0007669"/>
    <property type="project" value="TreeGrafter"/>
</dbReference>
<dbReference type="PANTHER" id="PTHR48111:SF70">
    <property type="entry name" value="TWO-COMPONENT RESPONSE REGULATOR YBDJ"/>
    <property type="match status" value="1"/>
</dbReference>
<dbReference type="InterPro" id="IPR016032">
    <property type="entry name" value="Sig_transdc_resp-reg_C-effctor"/>
</dbReference>
<evidence type="ECO:0000256" key="2">
    <source>
        <dbReference type="PROSITE-ProRule" id="PRU00169"/>
    </source>
</evidence>
<keyword evidence="6" id="KW-0808">Transferase</keyword>
<dbReference type="InterPro" id="IPR011006">
    <property type="entry name" value="CheY-like_superfamily"/>
</dbReference>
<dbReference type="GO" id="GO:0000156">
    <property type="term" value="F:phosphorelay response regulator activity"/>
    <property type="evidence" value="ECO:0007669"/>
    <property type="project" value="TreeGrafter"/>
</dbReference>
<dbReference type="GO" id="GO:0000976">
    <property type="term" value="F:transcription cis-regulatory region binding"/>
    <property type="evidence" value="ECO:0007669"/>
    <property type="project" value="TreeGrafter"/>
</dbReference>
<feature type="domain" description="Response regulatory" evidence="4">
    <location>
        <begin position="6"/>
        <end position="120"/>
    </location>
</feature>
<evidence type="ECO:0000259" key="4">
    <source>
        <dbReference type="PROSITE" id="PS50110"/>
    </source>
</evidence>
<dbReference type="OrthoDB" id="8912111at2"/>
<dbReference type="KEGG" id="alp:LPB137_11115"/>
<evidence type="ECO:0000256" key="1">
    <source>
        <dbReference type="ARBA" id="ARBA00023125"/>
    </source>
</evidence>
<dbReference type="InterPro" id="IPR039420">
    <property type="entry name" value="WalR-like"/>
</dbReference>
<dbReference type="RefSeq" id="WP_076088043.1">
    <property type="nucleotide sequence ID" value="NZ_CP019070.1"/>
</dbReference>
<dbReference type="Proteomes" id="UP000186074">
    <property type="component" value="Chromosome"/>
</dbReference>
<feature type="DNA-binding region" description="OmpR/PhoB-type" evidence="3">
    <location>
        <begin position="124"/>
        <end position="213"/>
    </location>
</feature>
<keyword evidence="7" id="KW-1185">Reference proteome</keyword>
<evidence type="ECO:0000313" key="7">
    <source>
        <dbReference type="Proteomes" id="UP000186074"/>
    </source>
</evidence>
<evidence type="ECO:0000313" key="6">
    <source>
        <dbReference type="EMBL" id="APW66358.1"/>
    </source>
</evidence>
<accession>A0A1P8KP83</accession>
<name>A0A1P8KP83_9BACT</name>
<evidence type="ECO:0000256" key="3">
    <source>
        <dbReference type="PROSITE-ProRule" id="PRU01091"/>
    </source>
</evidence>
<dbReference type="InterPro" id="IPR001789">
    <property type="entry name" value="Sig_transdc_resp-reg_receiver"/>
</dbReference>
<dbReference type="Gene3D" id="3.40.50.2300">
    <property type="match status" value="1"/>
</dbReference>
<feature type="domain" description="OmpR/PhoB-type" evidence="5">
    <location>
        <begin position="124"/>
        <end position="213"/>
    </location>
</feature>
<gene>
    <name evidence="6" type="ORF">LPB137_11115</name>
</gene>
<dbReference type="Gene3D" id="6.10.250.690">
    <property type="match status" value="1"/>
</dbReference>
<dbReference type="PANTHER" id="PTHR48111">
    <property type="entry name" value="REGULATOR OF RPOS"/>
    <property type="match status" value="1"/>
</dbReference>
<dbReference type="STRING" id="1850254.LPB137_11115"/>
<feature type="modified residue" description="4-aspartylphosphate" evidence="2">
    <location>
        <position position="55"/>
    </location>
</feature>
<dbReference type="InterPro" id="IPR001867">
    <property type="entry name" value="OmpR/PhoB-type_DNA-bd"/>
</dbReference>
<dbReference type="SMART" id="SM00448">
    <property type="entry name" value="REC"/>
    <property type="match status" value="1"/>
</dbReference>
<dbReference type="Gene3D" id="1.10.10.10">
    <property type="entry name" value="Winged helix-like DNA-binding domain superfamily/Winged helix DNA-binding domain"/>
    <property type="match status" value="1"/>
</dbReference>
<sequence length="214" mass="24749">MIKQAKILLLEDDEILAQTMLQILKDENYDVTLVNDGEEVLEYTYENKYDLYLFDINVPLLSGLDTLKLLRQADDLTPTFFITAKRDITTTLEGFDCGCDDYIKKPFDLDELLARVKAILKRKNPIIKYSDITFDLLENRVFKNNEEVALGLVEKEIFSLLIRNINMTVNKSTFFDYMNRPSDSALRVLISKLKKVLDINISNTKGIGYKLEEL</sequence>
<organism evidence="6 7">
    <name type="scientific">Poseidonibacter parvus</name>
    <dbReference type="NCBI Taxonomy" id="1850254"/>
    <lineage>
        <taxon>Bacteria</taxon>
        <taxon>Pseudomonadati</taxon>
        <taxon>Campylobacterota</taxon>
        <taxon>Epsilonproteobacteria</taxon>
        <taxon>Campylobacterales</taxon>
        <taxon>Arcobacteraceae</taxon>
        <taxon>Poseidonibacter</taxon>
    </lineage>
</organism>
<protein>
    <submittedName>
        <fullName evidence="6">Histidine kinase</fullName>
    </submittedName>
</protein>
<dbReference type="SUPFAM" id="SSF52172">
    <property type="entry name" value="CheY-like"/>
    <property type="match status" value="1"/>
</dbReference>
<dbReference type="SMART" id="SM00862">
    <property type="entry name" value="Trans_reg_C"/>
    <property type="match status" value="1"/>
</dbReference>
<dbReference type="Pfam" id="PF00072">
    <property type="entry name" value="Response_reg"/>
    <property type="match status" value="1"/>
</dbReference>
<dbReference type="GO" id="GO:0016301">
    <property type="term" value="F:kinase activity"/>
    <property type="evidence" value="ECO:0007669"/>
    <property type="project" value="UniProtKB-KW"/>
</dbReference>
<dbReference type="EMBL" id="CP019070">
    <property type="protein sequence ID" value="APW66358.1"/>
    <property type="molecule type" value="Genomic_DNA"/>
</dbReference>
<keyword evidence="1 3" id="KW-0238">DNA-binding</keyword>
<keyword evidence="2" id="KW-0597">Phosphoprotein</keyword>
<dbReference type="InterPro" id="IPR036388">
    <property type="entry name" value="WH-like_DNA-bd_sf"/>
</dbReference>
<dbReference type="PROSITE" id="PS51755">
    <property type="entry name" value="OMPR_PHOB"/>
    <property type="match status" value="1"/>
</dbReference>
<dbReference type="GO" id="GO:0005829">
    <property type="term" value="C:cytosol"/>
    <property type="evidence" value="ECO:0007669"/>
    <property type="project" value="TreeGrafter"/>
</dbReference>
<keyword evidence="6" id="KW-0418">Kinase</keyword>